<reference evidence="2 3" key="1">
    <citation type="submission" date="2024-01" db="EMBL/GenBank/DDBJ databases">
        <title>Pedobacter sp. nov., isolated from fresh soil.</title>
        <authorList>
            <person name="Le N.T.T."/>
        </authorList>
    </citation>
    <scope>NUCLEOTIDE SEQUENCE [LARGE SCALE GENOMIC DNA]</scope>
    <source>
        <strain evidence="2 3">KR3-3</strain>
    </source>
</reference>
<keyword evidence="1" id="KW-0732">Signal</keyword>
<dbReference type="RefSeq" id="WP_330106043.1">
    <property type="nucleotide sequence ID" value="NZ_JAZDQT010000001.1"/>
</dbReference>
<sequence>MKRCIACLIIALSLLAGNSSYGQSALVAKVLAQLQIESNQCNEELIAEKPLPYHKELSVVVIPKYNEKEEEFFSLDSYILVVNNQSGKIISKYFEEGTTNGWTSDAVRLESIFIDTAPYKVKAGVNAFAIKLAFRGSSNPNPYSSELISIFEPRGAKIKCLLKNFDSETSTGEWDMHCAGEFNEEVKTLSFSKTVSQGYYNIIVKNKIRHIVSTKVNDDCKKKITSKTTTKILRFKNGMYQ</sequence>
<feature type="chain" id="PRO_5045569178" description="Secreted protein" evidence="1">
    <location>
        <begin position="23"/>
        <end position="241"/>
    </location>
</feature>
<evidence type="ECO:0008006" key="4">
    <source>
        <dbReference type="Google" id="ProtNLM"/>
    </source>
</evidence>
<proteinExistence type="predicted"/>
<accession>A0ABU7I2E3</accession>
<organism evidence="2 3">
    <name type="scientific">Pedobacter albus</name>
    <dbReference type="NCBI Taxonomy" id="3113905"/>
    <lineage>
        <taxon>Bacteria</taxon>
        <taxon>Pseudomonadati</taxon>
        <taxon>Bacteroidota</taxon>
        <taxon>Sphingobacteriia</taxon>
        <taxon>Sphingobacteriales</taxon>
        <taxon>Sphingobacteriaceae</taxon>
        <taxon>Pedobacter</taxon>
    </lineage>
</organism>
<gene>
    <name evidence="2" type="ORF">VRU48_00870</name>
</gene>
<protein>
    <recommendedName>
        <fullName evidence="4">Secreted protein</fullName>
    </recommendedName>
</protein>
<evidence type="ECO:0000313" key="2">
    <source>
        <dbReference type="EMBL" id="MEE1943637.1"/>
    </source>
</evidence>
<dbReference type="Proteomes" id="UP001336835">
    <property type="component" value="Unassembled WGS sequence"/>
</dbReference>
<name>A0ABU7I2E3_9SPHI</name>
<keyword evidence="3" id="KW-1185">Reference proteome</keyword>
<evidence type="ECO:0000313" key="3">
    <source>
        <dbReference type="Proteomes" id="UP001336835"/>
    </source>
</evidence>
<comment type="caution">
    <text evidence="2">The sequence shown here is derived from an EMBL/GenBank/DDBJ whole genome shotgun (WGS) entry which is preliminary data.</text>
</comment>
<evidence type="ECO:0000256" key="1">
    <source>
        <dbReference type="SAM" id="SignalP"/>
    </source>
</evidence>
<dbReference type="EMBL" id="JAZDQT010000001">
    <property type="protein sequence ID" value="MEE1943637.1"/>
    <property type="molecule type" value="Genomic_DNA"/>
</dbReference>
<feature type="signal peptide" evidence="1">
    <location>
        <begin position="1"/>
        <end position="22"/>
    </location>
</feature>